<dbReference type="PRINTS" id="PR00344">
    <property type="entry name" value="BCTRLSENSOR"/>
</dbReference>
<evidence type="ECO:0000256" key="1">
    <source>
        <dbReference type="ARBA" id="ARBA00000085"/>
    </source>
</evidence>
<keyword evidence="5" id="KW-0547">Nucleotide-binding</keyword>
<dbReference type="Proteomes" id="UP000199208">
    <property type="component" value="Unassembled WGS sequence"/>
</dbReference>
<keyword evidence="9" id="KW-0472">Membrane</keyword>
<evidence type="ECO:0000256" key="8">
    <source>
        <dbReference type="ARBA" id="ARBA00023012"/>
    </source>
</evidence>
<evidence type="ECO:0000256" key="5">
    <source>
        <dbReference type="ARBA" id="ARBA00022741"/>
    </source>
</evidence>
<dbReference type="PANTHER" id="PTHR43065">
    <property type="entry name" value="SENSOR HISTIDINE KINASE"/>
    <property type="match status" value="1"/>
</dbReference>
<evidence type="ECO:0000313" key="13">
    <source>
        <dbReference type="Proteomes" id="UP000199208"/>
    </source>
</evidence>
<evidence type="ECO:0000256" key="2">
    <source>
        <dbReference type="ARBA" id="ARBA00012438"/>
    </source>
</evidence>
<keyword evidence="13" id="KW-1185">Reference proteome</keyword>
<proteinExistence type="predicted"/>
<dbReference type="PANTHER" id="PTHR43065:SF46">
    <property type="entry name" value="C4-DICARBOXYLATE TRANSPORT SENSOR PROTEIN DCTB"/>
    <property type="match status" value="1"/>
</dbReference>
<dbReference type="Gene3D" id="1.10.287.130">
    <property type="match status" value="1"/>
</dbReference>
<keyword evidence="3" id="KW-0597">Phosphoprotein</keyword>
<evidence type="ECO:0000256" key="3">
    <source>
        <dbReference type="ARBA" id="ARBA00022553"/>
    </source>
</evidence>
<feature type="domain" description="PAS" evidence="11">
    <location>
        <begin position="329"/>
        <end position="365"/>
    </location>
</feature>
<evidence type="ECO:0000313" key="12">
    <source>
        <dbReference type="EMBL" id="SCZ81579.1"/>
    </source>
</evidence>
<dbReference type="InterPro" id="IPR003661">
    <property type="entry name" value="HisK_dim/P_dom"/>
</dbReference>
<dbReference type="CDD" id="cd00082">
    <property type="entry name" value="HisKA"/>
    <property type="match status" value="1"/>
</dbReference>
<protein>
    <recommendedName>
        <fullName evidence="2">histidine kinase</fullName>
        <ecNumber evidence="2">2.7.13.3</ecNumber>
    </recommendedName>
</protein>
<dbReference type="Pfam" id="PF00512">
    <property type="entry name" value="HisKA"/>
    <property type="match status" value="1"/>
</dbReference>
<dbReference type="SUPFAM" id="SSF55874">
    <property type="entry name" value="ATPase domain of HSP90 chaperone/DNA topoisomerase II/histidine kinase"/>
    <property type="match status" value="1"/>
</dbReference>
<name>A0A1G5S7L1_9FIRM</name>
<gene>
    <name evidence="12" type="ORF">SAMN03080599_02864</name>
</gene>
<evidence type="ECO:0000256" key="9">
    <source>
        <dbReference type="SAM" id="Phobius"/>
    </source>
</evidence>
<comment type="catalytic activity">
    <reaction evidence="1">
        <text>ATP + protein L-histidine = ADP + protein N-phospho-L-histidine.</text>
        <dbReference type="EC" id="2.7.13.3"/>
    </reaction>
</comment>
<dbReference type="PROSITE" id="PS50109">
    <property type="entry name" value="HIS_KIN"/>
    <property type="match status" value="1"/>
</dbReference>
<dbReference type="Gene3D" id="3.30.565.10">
    <property type="entry name" value="Histidine kinase-like ATPase, C-terminal domain"/>
    <property type="match status" value="1"/>
</dbReference>
<keyword evidence="7" id="KW-0067">ATP-binding</keyword>
<dbReference type="SUPFAM" id="SSF53850">
    <property type="entry name" value="Periplasmic binding protein-like II"/>
    <property type="match status" value="1"/>
</dbReference>
<dbReference type="Gene3D" id="3.40.190.10">
    <property type="entry name" value="Periplasmic binding protein-like II"/>
    <property type="match status" value="2"/>
</dbReference>
<dbReference type="InterPro" id="IPR036097">
    <property type="entry name" value="HisK_dim/P_sf"/>
</dbReference>
<dbReference type="OrthoDB" id="9784397at2"/>
<feature type="domain" description="Histidine kinase" evidence="10">
    <location>
        <begin position="448"/>
        <end position="658"/>
    </location>
</feature>
<dbReference type="InterPro" id="IPR005467">
    <property type="entry name" value="His_kinase_dom"/>
</dbReference>
<dbReference type="STRING" id="1120920.SAMN03080599_02864"/>
<reference evidence="12 13" key="1">
    <citation type="submission" date="2016-10" db="EMBL/GenBank/DDBJ databases">
        <authorList>
            <person name="de Groot N.N."/>
        </authorList>
    </citation>
    <scope>NUCLEOTIDE SEQUENCE [LARGE SCALE GENOMIC DNA]</scope>
    <source>
        <strain evidence="12 13">DSM 2784</strain>
    </source>
</reference>
<keyword evidence="6 12" id="KW-0418">Kinase</keyword>
<dbReference type="InterPro" id="IPR004358">
    <property type="entry name" value="Sig_transdc_His_kin-like_C"/>
</dbReference>
<dbReference type="PROSITE" id="PS50112">
    <property type="entry name" value="PAS"/>
    <property type="match status" value="1"/>
</dbReference>
<evidence type="ECO:0000259" key="10">
    <source>
        <dbReference type="PROSITE" id="PS50109"/>
    </source>
</evidence>
<dbReference type="RefSeq" id="WP_092592672.1">
    <property type="nucleotide sequence ID" value="NZ_FMWL01000020.1"/>
</dbReference>
<dbReference type="SMART" id="SM00062">
    <property type="entry name" value="PBPb"/>
    <property type="match status" value="1"/>
</dbReference>
<evidence type="ECO:0000256" key="6">
    <source>
        <dbReference type="ARBA" id="ARBA00022777"/>
    </source>
</evidence>
<dbReference type="Pfam" id="PF02518">
    <property type="entry name" value="HATPase_c"/>
    <property type="match status" value="1"/>
</dbReference>
<evidence type="ECO:0000256" key="7">
    <source>
        <dbReference type="ARBA" id="ARBA00022840"/>
    </source>
</evidence>
<dbReference type="EMBL" id="FMWL01000020">
    <property type="protein sequence ID" value="SCZ81579.1"/>
    <property type="molecule type" value="Genomic_DNA"/>
</dbReference>
<dbReference type="GO" id="GO:0000155">
    <property type="term" value="F:phosphorelay sensor kinase activity"/>
    <property type="evidence" value="ECO:0007669"/>
    <property type="project" value="InterPro"/>
</dbReference>
<dbReference type="GO" id="GO:0005524">
    <property type="term" value="F:ATP binding"/>
    <property type="evidence" value="ECO:0007669"/>
    <property type="project" value="UniProtKB-KW"/>
</dbReference>
<dbReference type="InterPro" id="IPR001638">
    <property type="entry name" value="Solute-binding_3/MltF_N"/>
</dbReference>
<dbReference type="SUPFAM" id="SSF47384">
    <property type="entry name" value="Homodimeric domain of signal transducing histidine kinase"/>
    <property type="match status" value="1"/>
</dbReference>
<keyword evidence="8" id="KW-0902">Two-component regulatory system</keyword>
<accession>A0A1G5S7L1</accession>
<sequence>MLKRSTWVMVLLLVLSFFALVINQYFLLAYDLTIYEYTQSTMPLTEDEKDYLKERTPLRFASDNNAPPFAYVDRQTGQYQGLVLDYASALSVQLETEIQFTPMSWEDAVQSVVNGSADLCDMFPSEERKKTMIFSDVLYTIRAVALVNMDSHIAEFEHEIMDISVAVPAGDYALEYLAIHMPKVEVVETTDIQQGIRLLLNGKVDMVVGDEPVVLYHINQMEVDSYVRILPSMVYEQDVCLAINPEETTLKTIVNKGILQLKKTRFLEKIQQKWFGISAPIEKNVIPANLLLWTLVIVSLLVIGVLVFTIWTNTLKKEIRKRTIELTKSRNDLVSTINSLSDAIVVVSDRNKIRYSNQAFRQLVGNEEKLIEEEEADNFPILVNILATNKYSNEFLYKGHYYIASLVSMEMDEDLKLISIKDITDMKSSQQQMLQQGKMIAIGQLAAGVAHEIRNPLGIIRNYNYILESKTRGQDPIIDKSIQSINSAVSRAVKIVEALLNHSRISDDQLSDFVLREQVESILALESDILKKNRIETSVDCPENLHIKLKSQSLHHILMNLISNAVDAMPNGGEIRISCRLNEDKNIEMIFSDTGEGIPEDRIDSIFHPFFTTKEAGKGTGLGLYIVYNEVTKNGGTIRAESILGIGTTFIIRLFMREAEERV</sequence>
<dbReference type="EC" id="2.7.13.3" evidence="2"/>
<keyword evidence="4" id="KW-0808">Transferase</keyword>
<dbReference type="SMART" id="SM00387">
    <property type="entry name" value="HATPase_c"/>
    <property type="match status" value="1"/>
</dbReference>
<feature type="transmembrane region" description="Helical" evidence="9">
    <location>
        <begin position="290"/>
        <end position="312"/>
    </location>
</feature>
<organism evidence="12 13">
    <name type="scientific">Acidaminobacter hydrogenoformans DSM 2784</name>
    <dbReference type="NCBI Taxonomy" id="1120920"/>
    <lineage>
        <taxon>Bacteria</taxon>
        <taxon>Bacillati</taxon>
        <taxon>Bacillota</taxon>
        <taxon>Clostridia</taxon>
        <taxon>Peptostreptococcales</taxon>
        <taxon>Acidaminobacteraceae</taxon>
        <taxon>Acidaminobacter</taxon>
    </lineage>
</organism>
<dbReference type="AlphaFoldDB" id="A0A1G5S7L1"/>
<keyword evidence="9" id="KW-0812">Transmembrane</keyword>
<dbReference type="CDD" id="cd01007">
    <property type="entry name" value="PBP2_BvgS_HisK_like"/>
    <property type="match status" value="1"/>
</dbReference>
<dbReference type="InterPro" id="IPR036890">
    <property type="entry name" value="HATPase_C_sf"/>
</dbReference>
<dbReference type="Pfam" id="PF00497">
    <property type="entry name" value="SBP_bac_3"/>
    <property type="match status" value="1"/>
</dbReference>
<keyword evidence="9" id="KW-1133">Transmembrane helix</keyword>
<evidence type="ECO:0000259" key="11">
    <source>
        <dbReference type="PROSITE" id="PS50112"/>
    </source>
</evidence>
<dbReference type="SMART" id="SM00388">
    <property type="entry name" value="HisKA"/>
    <property type="match status" value="1"/>
</dbReference>
<dbReference type="InterPro" id="IPR003594">
    <property type="entry name" value="HATPase_dom"/>
</dbReference>
<dbReference type="InterPro" id="IPR000014">
    <property type="entry name" value="PAS"/>
</dbReference>
<evidence type="ECO:0000256" key="4">
    <source>
        <dbReference type="ARBA" id="ARBA00022679"/>
    </source>
</evidence>